<reference evidence="2 3" key="1">
    <citation type="journal article" date="2023" name="G3 (Bethesda)">
        <title>A chromosome-level genome assembly of Zasmidium syzygii isolated from banana leaves.</title>
        <authorList>
            <person name="van Westerhoven A.C."/>
            <person name="Mehrabi R."/>
            <person name="Talebi R."/>
            <person name="Steentjes M.B.F."/>
            <person name="Corcolon B."/>
            <person name="Chong P.A."/>
            <person name="Kema G.H.J."/>
            <person name="Seidl M.F."/>
        </authorList>
    </citation>
    <scope>NUCLEOTIDE SEQUENCE [LARGE SCALE GENOMIC DNA]</scope>
    <source>
        <strain evidence="2 3">P124</strain>
    </source>
</reference>
<feature type="compositionally biased region" description="Basic and acidic residues" evidence="1">
    <location>
        <begin position="137"/>
        <end position="165"/>
    </location>
</feature>
<proteinExistence type="predicted"/>
<feature type="region of interest" description="Disordered" evidence="1">
    <location>
        <begin position="1"/>
        <end position="174"/>
    </location>
</feature>
<dbReference type="PANTHER" id="PTHR34693:SF1">
    <property type="entry name" value="PROTEIN PAR32"/>
    <property type="match status" value="1"/>
</dbReference>
<feature type="compositionally biased region" description="Basic and acidic residues" evidence="1">
    <location>
        <begin position="103"/>
        <end position="126"/>
    </location>
</feature>
<dbReference type="EMBL" id="JAXOVC010000006">
    <property type="protein sequence ID" value="KAK4500323.1"/>
    <property type="molecule type" value="Genomic_DNA"/>
</dbReference>
<feature type="compositionally biased region" description="Basic and acidic residues" evidence="1">
    <location>
        <begin position="66"/>
        <end position="83"/>
    </location>
</feature>
<name>A0ABR0EGS9_ZASCE</name>
<feature type="compositionally biased region" description="Polar residues" evidence="1">
    <location>
        <begin position="1"/>
        <end position="14"/>
    </location>
</feature>
<dbReference type="Proteomes" id="UP001305779">
    <property type="component" value="Unassembled WGS sequence"/>
</dbReference>
<gene>
    <name evidence="2" type="ORF">PRZ48_008512</name>
</gene>
<sequence>MSNSNSPTIQPQSRSHGRGGAGNINSKPSKDVEANDLQTPTIKGNHYTTGRGGTGNMARNNPTDPSESRAAQDVEAPAHHGREMQGTYHWGRGGEGNMTVVGKSERQASKERKSASKERIGLKERTLSGGAGGNGGGERKGSFRSAVERGKEMLGLRKEVKERGAEGNGESAIE</sequence>
<dbReference type="PANTHER" id="PTHR34693">
    <property type="entry name" value="PROTEIN PAR32"/>
    <property type="match status" value="1"/>
</dbReference>
<evidence type="ECO:0000313" key="2">
    <source>
        <dbReference type="EMBL" id="KAK4500323.1"/>
    </source>
</evidence>
<dbReference type="InterPro" id="IPR022024">
    <property type="entry name" value="DUF3602"/>
</dbReference>
<evidence type="ECO:0000313" key="3">
    <source>
        <dbReference type="Proteomes" id="UP001305779"/>
    </source>
</evidence>
<accession>A0ABR0EGS9</accession>
<comment type="caution">
    <text evidence="2">The sequence shown here is derived from an EMBL/GenBank/DDBJ whole genome shotgun (WGS) entry which is preliminary data.</text>
</comment>
<dbReference type="Pfam" id="PF12223">
    <property type="entry name" value="DUF3602"/>
    <property type="match status" value="1"/>
</dbReference>
<protein>
    <submittedName>
        <fullName evidence="2">Uncharacterized protein</fullName>
    </submittedName>
</protein>
<dbReference type="InterPro" id="IPR053203">
    <property type="entry name" value="Cisplatin_resist-associated"/>
</dbReference>
<organism evidence="2 3">
    <name type="scientific">Zasmidium cellare</name>
    <name type="common">Wine cellar mold</name>
    <name type="synonym">Racodium cellare</name>
    <dbReference type="NCBI Taxonomy" id="395010"/>
    <lineage>
        <taxon>Eukaryota</taxon>
        <taxon>Fungi</taxon>
        <taxon>Dikarya</taxon>
        <taxon>Ascomycota</taxon>
        <taxon>Pezizomycotina</taxon>
        <taxon>Dothideomycetes</taxon>
        <taxon>Dothideomycetidae</taxon>
        <taxon>Mycosphaerellales</taxon>
        <taxon>Mycosphaerellaceae</taxon>
        <taxon>Zasmidium</taxon>
    </lineage>
</organism>
<feature type="compositionally biased region" description="Polar residues" evidence="1">
    <location>
        <begin position="36"/>
        <end position="48"/>
    </location>
</feature>
<evidence type="ECO:0000256" key="1">
    <source>
        <dbReference type="SAM" id="MobiDB-lite"/>
    </source>
</evidence>
<keyword evidence="3" id="KW-1185">Reference proteome</keyword>